<organism evidence="3 4">
    <name type="scientific">Bordetella flabilis</name>
    <dbReference type="NCBI Taxonomy" id="463014"/>
    <lineage>
        <taxon>Bacteria</taxon>
        <taxon>Pseudomonadati</taxon>
        <taxon>Pseudomonadota</taxon>
        <taxon>Betaproteobacteria</taxon>
        <taxon>Burkholderiales</taxon>
        <taxon>Alcaligenaceae</taxon>
        <taxon>Bordetella</taxon>
    </lineage>
</organism>
<evidence type="ECO:0000313" key="3">
    <source>
        <dbReference type="EMBL" id="ANN76288.1"/>
    </source>
</evidence>
<dbReference type="STRING" id="463014.BAU07_03405"/>
<dbReference type="InterPro" id="IPR043143">
    <property type="entry name" value="Mal/L-sulf/L-lact_DH-like_NADP"/>
</dbReference>
<dbReference type="PANTHER" id="PTHR11091:SF0">
    <property type="entry name" value="MALATE DEHYDROGENASE"/>
    <property type="match status" value="1"/>
</dbReference>
<name>A0A193G9H5_9BORD</name>
<dbReference type="PANTHER" id="PTHR11091">
    <property type="entry name" value="OXIDOREDUCTASE-RELATED"/>
    <property type="match status" value="1"/>
</dbReference>
<keyword evidence="4" id="KW-1185">Reference proteome</keyword>
<comment type="similarity">
    <text evidence="1">Belongs to the LDH2/MDH2 oxidoreductase family.</text>
</comment>
<dbReference type="Gene3D" id="1.10.1530.10">
    <property type="match status" value="1"/>
</dbReference>
<dbReference type="EMBL" id="CP016172">
    <property type="protein sequence ID" value="ANN76288.1"/>
    <property type="molecule type" value="Genomic_DNA"/>
</dbReference>
<dbReference type="Gene3D" id="3.30.1370.60">
    <property type="entry name" value="Hypothetical oxidoreductase yiak, domain 2"/>
    <property type="match status" value="1"/>
</dbReference>
<evidence type="ECO:0000313" key="4">
    <source>
        <dbReference type="Proteomes" id="UP000091926"/>
    </source>
</evidence>
<reference evidence="3 4" key="1">
    <citation type="submission" date="2016-06" db="EMBL/GenBank/DDBJ databases">
        <title>Complete genome sequences of Bordetella bronchialis and Bordetella flabilis.</title>
        <authorList>
            <person name="LiPuma J.J."/>
            <person name="Spilker T."/>
        </authorList>
    </citation>
    <scope>NUCLEOTIDE SEQUENCE [LARGE SCALE GENOMIC DNA]</scope>
    <source>
        <strain evidence="3 4">AU10664</strain>
    </source>
</reference>
<dbReference type="Pfam" id="PF02615">
    <property type="entry name" value="Ldh_2"/>
    <property type="match status" value="1"/>
</dbReference>
<dbReference type="InterPro" id="IPR036111">
    <property type="entry name" value="Mal/L-sulfo/L-lacto_DH-like_sf"/>
</dbReference>
<dbReference type="Proteomes" id="UP000091926">
    <property type="component" value="Chromosome"/>
</dbReference>
<accession>A0A193G9H5</accession>
<dbReference type="GO" id="GO:0016491">
    <property type="term" value="F:oxidoreductase activity"/>
    <property type="evidence" value="ECO:0007669"/>
    <property type="project" value="UniProtKB-KW"/>
</dbReference>
<gene>
    <name evidence="3" type="ORF">BAU07_03405</name>
</gene>
<dbReference type="RefSeq" id="WP_066654140.1">
    <property type="nucleotide sequence ID" value="NZ_CBCSCL010000029.1"/>
</dbReference>
<dbReference type="InterPro" id="IPR043144">
    <property type="entry name" value="Mal/L-sulf/L-lact_DH-like_ah"/>
</dbReference>
<dbReference type="SUPFAM" id="SSF89733">
    <property type="entry name" value="L-sulfolactate dehydrogenase-like"/>
    <property type="match status" value="1"/>
</dbReference>
<sequence length="351" mass="36974">MTGQQSYPAEALRDFATRVLEKAGMQAQLAATVADVLVEGDLLGHTTHGLALLAPYVADIEKGQMSCAGEPQVLSDKGAAVLWDGGRLPGPWLVTQAIEALLPRARQFGAATLVIRRSHHIACLASYLLKAVEQDMLIVLASSDPAGRSVAPFGGTEAVFTPNPIAAGIPAASPLLIDISASVTTNGMSSRLAQQGRQFEEEWLIDAQGNPTRDPATLFQSPPGTILPVGGLSAGHKGYGLALLIEALTGGLAGYGRADDASGWGATVYLSLYDTVGFCGKEAFMRQMDWLADQCRGNRPRPGVEAVRLPGDRALALRARQLARGVVLEDVIVPALQRLAQAHAVPFPTSR</sequence>
<proteinExistence type="inferred from homology"/>
<dbReference type="AlphaFoldDB" id="A0A193G9H5"/>
<dbReference type="InterPro" id="IPR003767">
    <property type="entry name" value="Malate/L-lactate_DH-like"/>
</dbReference>
<protein>
    <submittedName>
        <fullName evidence="3">Lactate dehydrogenase</fullName>
    </submittedName>
</protein>
<keyword evidence="2" id="KW-0560">Oxidoreductase</keyword>
<evidence type="ECO:0000256" key="1">
    <source>
        <dbReference type="ARBA" id="ARBA00006056"/>
    </source>
</evidence>
<evidence type="ECO:0000256" key="2">
    <source>
        <dbReference type="ARBA" id="ARBA00023002"/>
    </source>
</evidence>
<dbReference type="OrthoDB" id="924592at2"/>
<dbReference type="KEGG" id="bfz:BAU07_03405"/>